<evidence type="ECO:0000313" key="1">
    <source>
        <dbReference type="EMBL" id="DAD93080.1"/>
    </source>
</evidence>
<organism evidence="1">
    <name type="scientific">Siphoviridae sp. ctHEr2</name>
    <dbReference type="NCBI Taxonomy" id="2826229"/>
    <lineage>
        <taxon>Viruses</taxon>
        <taxon>Duplodnaviria</taxon>
        <taxon>Heunggongvirae</taxon>
        <taxon>Uroviricota</taxon>
        <taxon>Caudoviricetes</taxon>
    </lineage>
</organism>
<proteinExistence type="predicted"/>
<sequence length="179" mass="19929">MWSIVKNVKTLELVWPSWAAAASIYHVLSRLDEGLVQYWEPYWDDTEDDLGIRFASESEDAIEILPGWVALFENGLAVGKRRTTAREFDPTATIDEYELTLARVYDVGSLADLKTLSENGHRVAFVDGRVLVGDDGIEFAGCWVVENIATQRLHAEHGAVSLEEIARDYGGELLSDNGV</sequence>
<name>A0A8S5NFV4_9CAUD</name>
<dbReference type="EMBL" id="BK015152">
    <property type="protein sequence ID" value="DAD93080.1"/>
    <property type="molecule type" value="Genomic_DNA"/>
</dbReference>
<accession>A0A8S5NFV4</accession>
<protein>
    <submittedName>
        <fullName evidence="1">Uncharacterized protein</fullName>
    </submittedName>
</protein>
<reference evidence="1" key="1">
    <citation type="journal article" date="2021" name="Proc. Natl. Acad. Sci. U.S.A.">
        <title>A Catalog of Tens of Thousands of Viruses from Human Metagenomes Reveals Hidden Associations with Chronic Diseases.</title>
        <authorList>
            <person name="Tisza M.J."/>
            <person name="Buck C.B."/>
        </authorList>
    </citation>
    <scope>NUCLEOTIDE SEQUENCE</scope>
    <source>
        <strain evidence="1">CtHEr2</strain>
    </source>
</reference>